<dbReference type="PANTHER" id="PTHR36840">
    <property type="entry name" value="BLL5714 PROTEIN"/>
    <property type="match status" value="1"/>
</dbReference>
<sequence length="395" mass="41656">MPDAEQRPAPLIRPPRLLTDVDRTATRLELFFDLAYVLVIAELAATLTKDLTAEGVAVFAGLFTVAWWSWVTTTLYANRFDTNDVLYRLGKLASTAAVLGMAASAPEATRGTATAFTLCYLATRVVLFALYARAYRHVRDARATIGIYLIGTAAGAACWLAALAVPGDWKFLLWGCGILLEAFAPVAATRFGDNVPLHLEHLPERFGLFVILVLGESVASVVLGVHDTHWTTSSALVAGVCFVAVAALWWNYFDLGGAAGKQELVDADETQEGGAADGYVYAHLPLTLGLAAGAVGIEQLILHPDGGVSTLGRWMLPAGAALFLLGTAAVIAGTARRLRAAWPWPLAAVPFVLAAGTPVGWPPAASAGLVAAALLAVVLAGIREQQRGALRTTET</sequence>
<organism evidence="2 3">
    <name type="scientific">Dactylosporangium siamense</name>
    <dbReference type="NCBI Taxonomy" id="685454"/>
    <lineage>
        <taxon>Bacteria</taxon>
        <taxon>Bacillati</taxon>
        <taxon>Actinomycetota</taxon>
        <taxon>Actinomycetes</taxon>
        <taxon>Micromonosporales</taxon>
        <taxon>Micromonosporaceae</taxon>
        <taxon>Dactylosporangium</taxon>
    </lineage>
</organism>
<accession>A0A919UBX7</accession>
<keyword evidence="1" id="KW-1133">Transmembrane helix</keyword>
<feature type="transmembrane region" description="Helical" evidence="1">
    <location>
        <begin position="232"/>
        <end position="253"/>
    </location>
</feature>
<keyword evidence="3" id="KW-1185">Reference proteome</keyword>
<keyword evidence="1" id="KW-0472">Membrane</keyword>
<feature type="transmembrane region" description="Helical" evidence="1">
    <location>
        <begin position="364"/>
        <end position="382"/>
    </location>
</feature>
<feature type="transmembrane region" description="Helical" evidence="1">
    <location>
        <begin position="143"/>
        <end position="165"/>
    </location>
</feature>
<dbReference type="InterPro" id="IPR010640">
    <property type="entry name" value="Low_temperature_requirement_A"/>
</dbReference>
<name>A0A919UBX7_9ACTN</name>
<dbReference type="Pfam" id="PF06772">
    <property type="entry name" value="LtrA"/>
    <property type="match status" value="1"/>
</dbReference>
<comment type="caution">
    <text evidence="2">The sequence shown here is derived from an EMBL/GenBank/DDBJ whole genome shotgun (WGS) entry which is preliminary data.</text>
</comment>
<dbReference type="AlphaFoldDB" id="A0A919UBX7"/>
<feature type="transmembrane region" description="Helical" evidence="1">
    <location>
        <begin position="112"/>
        <end position="131"/>
    </location>
</feature>
<keyword evidence="1" id="KW-0812">Transmembrane</keyword>
<feature type="transmembrane region" description="Helical" evidence="1">
    <location>
        <begin position="280"/>
        <end position="302"/>
    </location>
</feature>
<dbReference type="PANTHER" id="PTHR36840:SF1">
    <property type="entry name" value="BLL5714 PROTEIN"/>
    <property type="match status" value="1"/>
</dbReference>
<dbReference type="Proteomes" id="UP000660611">
    <property type="component" value="Unassembled WGS sequence"/>
</dbReference>
<gene>
    <name evidence="2" type="ORF">Dsi01nite_077480</name>
</gene>
<dbReference type="EMBL" id="BONQ01000125">
    <property type="protein sequence ID" value="GIG49707.1"/>
    <property type="molecule type" value="Genomic_DNA"/>
</dbReference>
<feature type="transmembrane region" description="Helical" evidence="1">
    <location>
        <begin position="314"/>
        <end position="333"/>
    </location>
</feature>
<dbReference type="RefSeq" id="WP_203851377.1">
    <property type="nucleotide sequence ID" value="NZ_BAAAVW010000008.1"/>
</dbReference>
<feature type="transmembrane region" description="Helical" evidence="1">
    <location>
        <begin position="340"/>
        <end position="358"/>
    </location>
</feature>
<feature type="transmembrane region" description="Helical" evidence="1">
    <location>
        <begin position="208"/>
        <end position="226"/>
    </location>
</feature>
<feature type="transmembrane region" description="Helical" evidence="1">
    <location>
        <begin position="55"/>
        <end position="77"/>
    </location>
</feature>
<evidence type="ECO:0000313" key="3">
    <source>
        <dbReference type="Proteomes" id="UP000660611"/>
    </source>
</evidence>
<reference evidence="2" key="1">
    <citation type="submission" date="2021-01" db="EMBL/GenBank/DDBJ databases">
        <title>Whole genome shotgun sequence of Dactylosporangium siamense NBRC 106093.</title>
        <authorList>
            <person name="Komaki H."/>
            <person name="Tamura T."/>
        </authorList>
    </citation>
    <scope>NUCLEOTIDE SEQUENCE</scope>
    <source>
        <strain evidence="2">NBRC 106093</strain>
    </source>
</reference>
<feature type="transmembrane region" description="Helical" evidence="1">
    <location>
        <begin position="171"/>
        <end position="188"/>
    </location>
</feature>
<evidence type="ECO:0000256" key="1">
    <source>
        <dbReference type="SAM" id="Phobius"/>
    </source>
</evidence>
<evidence type="ECO:0000313" key="2">
    <source>
        <dbReference type="EMBL" id="GIG49707.1"/>
    </source>
</evidence>
<proteinExistence type="predicted"/>
<protein>
    <submittedName>
        <fullName evidence="2">Low temperature requirement protein A</fullName>
    </submittedName>
</protein>